<sequence length="32" mass="3374">PRAVHPPPQGAAVANGRGERGRERARSLLSPL</sequence>
<dbReference type="AlphaFoldDB" id="A0A061S669"/>
<feature type="compositionally biased region" description="Basic and acidic residues" evidence="1">
    <location>
        <begin position="17"/>
        <end position="26"/>
    </location>
</feature>
<feature type="region of interest" description="Disordered" evidence="1">
    <location>
        <begin position="1"/>
        <end position="32"/>
    </location>
</feature>
<feature type="non-terminal residue" evidence="2">
    <location>
        <position position="1"/>
    </location>
</feature>
<proteinExistence type="predicted"/>
<reference evidence="2" key="1">
    <citation type="submission" date="2014-05" db="EMBL/GenBank/DDBJ databases">
        <title>The transcriptome of the halophilic microalga Tetraselmis sp. GSL018 isolated from the Great Salt Lake, Utah.</title>
        <authorList>
            <person name="Jinkerson R.E."/>
            <person name="D'Adamo S."/>
            <person name="Posewitz M.C."/>
        </authorList>
    </citation>
    <scope>NUCLEOTIDE SEQUENCE</scope>
    <source>
        <strain evidence="2">GSL018</strain>
    </source>
</reference>
<protein>
    <submittedName>
        <fullName evidence="2">Uncharacterized protein</fullName>
    </submittedName>
</protein>
<accession>A0A061S669</accession>
<name>A0A061S669_9CHLO</name>
<dbReference type="EMBL" id="GBEZ01006914">
    <property type="protein sequence ID" value="JAC78509.1"/>
    <property type="molecule type" value="Transcribed_RNA"/>
</dbReference>
<evidence type="ECO:0000313" key="2">
    <source>
        <dbReference type="EMBL" id="JAC78509.1"/>
    </source>
</evidence>
<evidence type="ECO:0000256" key="1">
    <source>
        <dbReference type="SAM" id="MobiDB-lite"/>
    </source>
</evidence>
<organism evidence="2">
    <name type="scientific">Tetraselmis sp. GSL018</name>
    <dbReference type="NCBI Taxonomy" id="582737"/>
    <lineage>
        <taxon>Eukaryota</taxon>
        <taxon>Viridiplantae</taxon>
        <taxon>Chlorophyta</taxon>
        <taxon>core chlorophytes</taxon>
        <taxon>Chlorodendrophyceae</taxon>
        <taxon>Chlorodendrales</taxon>
        <taxon>Chlorodendraceae</taxon>
        <taxon>Tetraselmis</taxon>
    </lineage>
</organism>
<gene>
    <name evidence="2" type="ORF">TSPGSL018_14934</name>
</gene>